<dbReference type="CDD" id="cd12171">
    <property type="entry name" value="2-Hacid_dh_10"/>
    <property type="match status" value="1"/>
</dbReference>
<sequence>MKKILCISDVGIDKENMEKGFGYLREFGAQIEIVEDPFNKNRGELQASFRKMEAEGPDVLTPIKEVLEKIKDANILVAHLNPVCSAYLEAAEKLEMVALLRSGMENINKEKAKEKGVKVVLCPGRVSTPVADFTVGLMLAETRNIVRGDKGMRAGQWEVAYPNEGRIHTLRNAVVGLIGYGQVGSKVAARLVPFGAKVIVYDPYCAPERIEQAGFKVVSLEELLKTSDIVSMHFRLTPETEKMIGAEQIAMMKPSAYLVNTARAGLVDEEALVKALEEKRITGAALDVYMEEPLPLEHPLRKLENVTLIPHLAGVCCELEELSMEILSVDLEHYLKGEKLNNEVKI</sequence>
<dbReference type="InterPro" id="IPR006140">
    <property type="entry name" value="D-isomer_DH_NAD-bd"/>
</dbReference>
<dbReference type="InterPro" id="IPR006139">
    <property type="entry name" value="D-isomer_2_OHA_DH_cat_dom"/>
</dbReference>
<evidence type="ECO:0000256" key="3">
    <source>
        <dbReference type="ARBA" id="ARBA00023027"/>
    </source>
</evidence>
<evidence type="ECO:0000256" key="2">
    <source>
        <dbReference type="ARBA" id="ARBA00023002"/>
    </source>
</evidence>
<dbReference type="Proteomes" id="UP000652477">
    <property type="component" value="Unassembled WGS sequence"/>
</dbReference>
<dbReference type="EMBL" id="JACOPF010000002">
    <property type="protein sequence ID" value="MBC5689315.1"/>
    <property type="molecule type" value="Genomic_DNA"/>
</dbReference>
<dbReference type="AlphaFoldDB" id="A0A923LJB2"/>
<keyword evidence="2 4" id="KW-0560">Oxidoreductase</keyword>
<dbReference type="SUPFAM" id="SSF52283">
    <property type="entry name" value="Formate/glycerate dehydrogenase catalytic domain-like"/>
    <property type="match status" value="1"/>
</dbReference>
<comment type="caution">
    <text evidence="6">The sequence shown here is derived from an EMBL/GenBank/DDBJ whole genome shotgun (WGS) entry which is preliminary data.</text>
</comment>
<evidence type="ECO:0000313" key="7">
    <source>
        <dbReference type="Proteomes" id="UP000652477"/>
    </source>
</evidence>
<dbReference type="FunFam" id="3.40.50.720:FF:000203">
    <property type="entry name" value="D-3-phosphoglycerate dehydrogenase (SerA)"/>
    <property type="match status" value="1"/>
</dbReference>
<evidence type="ECO:0000256" key="4">
    <source>
        <dbReference type="RuleBase" id="RU003719"/>
    </source>
</evidence>
<dbReference type="GO" id="GO:0016616">
    <property type="term" value="F:oxidoreductase activity, acting on the CH-OH group of donors, NAD or NADP as acceptor"/>
    <property type="evidence" value="ECO:0007669"/>
    <property type="project" value="InterPro"/>
</dbReference>
<dbReference type="GO" id="GO:0051287">
    <property type="term" value="F:NAD binding"/>
    <property type="evidence" value="ECO:0007669"/>
    <property type="project" value="InterPro"/>
</dbReference>
<evidence type="ECO:0000259" key="5">
    <source>
        <dbReference type="SMART" id="SM00997"/>
    </source>
</evidence>
<dbReference type="PANTHER" id="PTHR42789:SF1">
    <property type="entry name" value="D-ISOMER SPECIFIC 2-HYDROXYACID DEHYDROGENASE FAMILY PROTEIN (AFU_ORTHOLOGUE AFUA_6G10090)"/>
    <property type="match status" value="1"/>
</dbReference>
<reference evidence="6" key="1">
    <citation type="submission" date="2020-08" db="EMBL/GenBank/DDBJ databases">
        <title>Genome public.</title>
        <authorList>
            <person name="Liu C."/>
            <person name="Sun Q."/>
        </authorList>
    </citation>
    <scope>NUCLEOTIDE SEQUENCE</scope>
    <source>
        <strain evidence="6">NSJ-55</strain>
    </source>
</reference>
<dbReference type="Gene3D" id="3.40.50.720">
    <property type="entry name" value="NAD(P)-binding Rossmann-like Domain"/>
    <property type="match status" value="2"/>
</dbReference>
<dbReference type="InterPro" id="IPR015878">
    <property type="entry name" value="Ado_hCys_hydrolase_NAD-bd"/>
</dbReference>
<gene>
    <name evidence="6" type="ORF">H8S37_10345</name>
</gene>
<proteinExistence type="inferred from homology"/>
<evidence type="ECO:0000256" key="1">
    <source>
        <dbReference type="ARBA" id="ARBA00005854"/>
    </source>
</evidence>
<dbReference type="SUPFAM" id="SSF51735">
    <property type="entry name" value="NAD(P)-binding Rossmann-fold domains"/>
    <property type="match status" value="1"/>
</dbReference>
<keyword evidence="7" id="KW-1185">Reference proteome</keyword>
<accession>A0A923LJB2</accession>
<dbReference type="PANTHER" id="PTHR42789">
    <property type="entry name" value="D-ISOMER SPECIFIC 2-HYDROXYACID DEHYDROGENASE FAMILY PROTEIN (AFU_ORTHOLOGUE AFUA_6G10090)"/>
    <property type="match status" value="1"/>
</dbReference>
<dbReference type="Pfam" id="PF02826">
    <property type="entry name" value="2-Hacid_dh_C"/>
    <property type="match status" value="1"/>
</dbReference>
<protein>
    <submittedName>
        <fullName evidence="6">2-hydroxyacid dehydrogenase</fullName>
    </submittedName>
</protein>
<keyword evidence="3" id="KW-0520">NAD</keyword>
<organism evidence="6 7">
    <name type="scientific">Mediterraneibacter hominis</name>
    <dbReference type="NCBI Taxonomy" id="2763054"/>
    <lineage>
        <taxon>Bacteria</taxon>
        <taxon>Bacillati</taxon>
        <taxon>Bacillota</taxon>
        <taxon>Clostridia</taxon>
        <taxon>Lachnospirales</taxon>
        <taxon>Lachnospiraceae</taxon>
        <taxon>Mediterraneibacter</taxon>
    </lineage>
</organism>
<dbReference type="Pfam" id="PF00389">
    <property type="entry name" value="2-Hacid_dh"/>
    <property type="match status" value="1"/>
</dbReference>
<dbReference type="InterPro" id="IPR036291">
    <property type="entry name" value="NAD(P)-bd_dom_sf"/>
</dbReference>
<evidence type="ECO:0000313" key="6">
    <source>
        <dbReference type="EMBL" id="MBC5689315.1"/>
    </source>
</evidence>
<dbReference type="SMART" id="SM00997">
    <property type="entry name" value="AdoHcyase_NAD"/>
    <property type="match status" value="1"/>
</dbReference>
<comment type="similarity">
    <text evidence="1 4">Belongs to the D-isomer specific 2-hydroxyacid dehydrogenase family.</text>
</comment>
<feature type="domain" description="S-adenosyl-L-homocysteine hydrolase NAD binding" evidence="5">
    <location>
        <begin position="167"/>
        <end position="308"/>
    </location>
</feature>
<name>A0A923LJB2_9FIRM</name>
<dbReference type="InterPro" id="IPR050857">
    <property type="entry name" value="D-2-hydroxyacid_DH"/>
</dbReference>
<dbReference type="RefSeq" id="WP_186875988.1">
    <property type="nucleotide sequence ID" value="NZ_JACOPF010000002.1"/>
</dbReference>